<sequence length="65" mass="6986">DMAGKEVTLERLCRLIRPGSSQSVSAISVPAHGPSRAPVEPQPVPADDNVAFPEGGFEQRRWCGK</sequence>
<feature type="non-terminal residue" evidence="2">
    <location>
        <position position="1"/>
    </location>
</feature>
<gene>
    <name evidence="2" type="ORF">PIB30_114142</name>
</gene>
<organism evidence="2 3">
    <name type="scientific">Stylosanthes scabra</name>
    <dbReference type="NCBI Taxonomy" id="79078"/>
    <lineage>
        <taxon>Eukaryota</taxon>
        <taxon>Viridiplantae</taxon>
        <taxon>Streptophyta</taxon>
        <taxon>Embryophyta</taxon>
        <taxon>Tracheophyta</taxon>
        <taxon>Spermatophyta</taxon>
        <taxon>Magnoliopsida</taxon>
        <taxon>eudicotyledons</taxon>
        <taxon>Gunneridae</taxon>
        <taxon>Pentapetalae</taxon>
        <taxon>rosids</taxon>
        <taxon>fabids</taxon>
        <taxon>Fabales</taxon>
        <taxon>Fabaceae</taxon>
        <taxon>Papilionoideae</taxon>
        <taxon>50 kb inversion clade</taxon>
        <taxon>dalbergioids sensu lato</taxon>
        <taxon>Dalbergieae</taxon>
        <taxon>Pterocarpus clade</taxon>
        <taxon>Stylosanthes</taxon>
    </lineage>
</organism>
<evidence type="ECO:0000313" key="3">
    <source>
        <dbReference type="Proteomes" id="UP001341840"/>
    </source>
</evidence>
<protein>
    <submittedName>
        <fullName evidence="2">Uncharacterized protein</fullName>
    </submittedName>
</protein>
<feature type="region of interest" description="Disordered" evidence="1">
    <location>
        <begin position="23"/>
        <end position="65"/>
    </location>
</feature>
<keyword evidence="3" id="KW-1185">Reference proteome</keyword>
<feature type="non-terminal residue" evidence="2">
    <location>
        <position position="65"/>
    </location>
</feature>
<dbReference type="EMBL" id="JASCZI010070510">
    <property type="protein sequence ID" value="MED6142483.1"/>
    <property type="molecule type" value="Genomic_DNA"/>
</dbReference>
<comment type="caution">
    <text evidence="2">The sequence shown here is derived from an EMBL/GenBank/DDBJ whole genome shotgun (WGS) entry which is preliminary data.</text>
</comment>
<dbReference type="Proteomes" id="UP001341840">
    <property type="component" value="Unassembled WGS sequence"/>
</dbReference>
<name>A0ABU6T3E3_9FABA</name>
<reference evidence="2 3" key="1">
    <citation type="journal article" date="2023" name="Plants (Basel)">
        <title>Bridging the Gap: Combining Genomics and Transcriptomics Approaches to Understand Stylosanthes scabra, an Orphan Legume from the Brazilian Caatinga.</title>
        <authorList>
            <person name="Ferreira-Neto J.R.C."/>
            <person name="da Silva M.D."/>
            <person name="Binneck E."/>
            <person name="de Melo N.F."/>
            <person name="da Silva R.H."/>
            <person name="de Melo A.L.T.M."/>
            <person name="Pandolfi V."/>
            <person name="Bustamante F.O."/>
            <person name="Brasileiro-Vidal A.C."/>
            <person name="Benko-Iseppon A.M."/>
        </authorList>
    </citation>
    <scope>NUCLEOTIDE SEQUENCE [LARGE SCALE GENOMIC DNA]</scope>
    <source>
        <tissue evidence="2">Leaves</tissue>
    </source>
</reference>
<evidence type="ECO:0000256" key="1">
    <source>
        <dbReference type="SAM" id="MobiDB-lite"/>
    </source>
</evidence>
<proteinExistence type="predicted"/>
<accession>A0ABU6T3E3</accession>
<evidence type="ECO:0000313" key="2">
    <source>
        <dbReference type="EMBL" id="MED6142483.1"/>
    </source>
</evidence>